<dbReference type="Proteomes" id="UP001162060">
    <property type="component" value="Unassembled WGS sequence"/>
</dbReference>
<evidence type="ECO:0000259" key="8">
    <source>
        <dbReference type="Pfam" id="PF04042"/>
    </source>
</evidence>
<dbReference type="PANTHER" id="PTHR23061:SF12">
    <property type="entry name" value="DNA POLYMERASE ALPHA SUBUNIT B"/>
    <property type="match status" value="1"/>
</dbReference>
<dbReference type="EMBL" id="CAKLBY020000195">
    <property type="protein sequence ID" value="CAK7933595.1"/>
    <property type="molecule type" value="Genomic_DNA"/>
</dbReference>
<dbReference type="Pfam" id="PF22062">
    <property type="entry name" value="OB_DPOA2"/>
    <property type="match status" value="1"/>
</dbReference>
<gene>
    <name evidence="11" type="ORF">PM001_LOCUS18745</name>
</gene>
<dbReference type="PIRSF" id="PIRSF018300">
    <property type="entry name" value="DNA_pol_alph_2"/>
    <property type="match status" value="1"/>
</dbReference>
<evidence type="ECO:0000256" key="4">
    <source>
        <dbReference type="ARBA" id="ARBA00022705"/>
    </source>
</evidence>
<comment type="subcellular location">
    <subcellularLocation>
        <location evidence="1 6">Nucleus</location>
    </subcellularLocation>
</comment>
<dbReference type="InterPro" id="IPR016722">
    <property type="entry name" value="DNA_pol_alpha_bsu"/>
</dbReference>
<feature type="region of interest" description="Disordered" evidence="7">
    <location>
        <begin position="83"/>
        <end position="135"/>
    </location>
</feature>
<feature type="compositionally biased region" description="Polar residues" evidence="7">
    <location>
        <begin position="124"/>
        <end position="135"/>
    </location>
</feature>
<dbReference type="Pfam" id="PF04042">
    <property type="entry name" value="DNA_pol_E_B"/>
    <property type="match status" value="1"/>
</dbReference>
<dbReference type="GO" id="GO:0005658">
    <property type="term" value="C:alpha DNA polymerase:primase complex"/>
    <property type="evidence" value="ECO:0007669"/>
    <property type="project" value="TreeGrafter"/>
</dbReference>
<comment type="similarity">
    <text evidence="2 6">Belongs to the DNA polymerase alpha subunit B family.</text>
</comment>
<comment type="caution">
    <text evidence="11">The sequence shown here is derived from an EMBL/GenBank/DDBJ whole genome shotgun (WGS) entry which is preliminary data.</text>
</comment>
<dbReference type="InterPro" id="IPR054300">
    <property type="entry name" value="OB_DPOA2"/>
</dbReference>
<dbReference type="AlphaFoldDB" id="A0AAV1UGG7"/>
<evidence type="ECO:0000256" key="2">
    <source>
        <dbReference type="ARBA" id="ARBA00007299"/>
    </source>
</evidence>
<dbReference type="Gene3D" id="1.10.8.530">
    <property type="entry name" value="DNA polymerase alpha-primase, subunit B, N-terminal domain"/>
    <property type="match status" value="1"/>
</dbReference>
<feature type="compositionally biased region" description="Basic and acidic residues" evidence="7">
    <location>
        <begin position="97"/>
        <end position="108"/>
    </location>
</feature>
<feature type="domain" description="DNA polymerase alpha subunit B N-terminal" evidence="9">
    <location>
        <begin position="8"/>
        <end position="64"/>
    </location>
</feature>
<name>A0AAV1UGG7_9STRA</name>
<dbReference type="InterPro" id="IPR043034">
    <property type="entry name" value="DNA_pol_alpha_B_N_sf"/>
</dbReference>
<proteinExistence type="inferred from homology"/>
<keyword evidence="5 6" id="KW-0539">Nucleus</keyword>
<dbReference type="Pfam" id="PF08418">
    <property type="entry name" value="Pol_alpha_B_N"/>
    <property type="match status" value="1"/>
</dbReference>
<dbReference type="InterPro" id="IPR007185">
    <property type="entry name" value="DNA_pol_a/d/e_bsu"/>
</dbReference>
<evidence type="ECO:0000256" key="5">
    <source>
        <dbReference type="ARBA" id="ARBA00023242"/>
    </source>
</evidence>
<comment type="function">
    <text evidence="6">Accessory subunit of the DNA polymerase alpha complex (also known as the alpha DNA polymerase-primase complex) which plays an essential role in the initiation of DNA synthesis.</text>
</comment>
<sequence length="625" mass="69280">MGIDVAAIRAAFAACDLELNEDATSTCVSICKEFGLRSEDMAAQWDAYSMNQQLVGAATTDDLVAFRSYLNQQKLKTKEIATTAPSQHRRGMKTPVMKREAESQDKLESLYTVKSPEGKHHARSFSSPPGSNKVQRTNDFLSPSTMQFSPGINIYENRSDAGKTVSEFNAHLKTQIEGLDGGAGCVVNIAFPFPSRNQSPNATYMYTPQFQRAIALDEQLVEYEELVKEKFKLEVLKPVGDPSPAQVTVVGRIVCEAAEGKLNSSVVQIEGSRKTCGGQRVLLDLSKVPNFQLFPGKIVALEGVFSDARSPMAVRKFLEPVPTPPSTTSPARIKEIHTERGKPVHVLVACGPFTTSSNVDYLPLNDLLQIAIDQKPDVLVLVGPFIDSMHSMFKDGLVKYDGMMLSFDEIFLFKVMTLLNKVLAQDERIQIVLVPSLRDANHHYVYPQPPLDKKKACEAFEAPEYAKRIHFMSNPSTFSINGVVFGASALDVIVQLSSNELYRAQSRDPNRLLRLCEQVIDQRSYYPIFPPPPGSEAPIDLRYTKQFQIEETPDILLLPSVLNRFCGRAKDSICINPGQLCKGESGGTFAHIIILPLSNDKVESAIDDKCAHFVPDRTFVEIKRI</sequence>
<dbReference type="InterPro" id="IPR013627">
    <property type="entry name" value="Pol_alpha_B_N"/>
</dbReference>
<evidence type="ECO:0000256" key="7">
    <source>
        <dbReference type="SAM" id="MobiDB-lite"/>
    </source>
</evidence>
<organism evidence="11 12">
    <name type="scientific">Peronospora matthiolae</name>
    <dbReference type="NCBI Taxonomy" id="2874970"/>
    <lineage>
        <taxon>Eukaryota</taxon>
        <taxon>Sar</taxon>
        <taxon>Stramenopiles</taxon>
        <taxon>Oomycota</taxon>
        <taxon>Peronosporomycetes</taxon>
        <taxon>Peronosporales</taxon>
        <taxon>Peronosporaceae</taxon>
        <taxon>Peronospora</taxon>
    </lineage>
</organism>
<keyword evidence="4 6" id="KW-0235">DNA replication</keyword>
<evidence type="ECO:0000256" key="1">
    <source>
        <dbReference type="ARBA" id="ARBA00004123"/>
    </source>
</evidence>
<dbReference type="Gene3D" id="3.60.21.60">
    <property type="match status" value="2"/>
</dbReference>
<feature type="domain" description="DNA polymerase alpha subunit B OB" evidence="10">
    <location>
        <begin position="216"/>
        <end position="318"/>
    </location>
</feature>
<accession>A0AAV1UGG7</accession>
<evidence type="ECO:0000259" key="9">
    <source>
        <dbReference type="Pfam" id="PF08418"/>
    </source>
</evidence>
<evidence type="ECO:0000313" key="11">
    <source>
        <dbReference type="EMBL" id="CAK7933595.1"/>
    </source>
</evidence>
<evidence type="ECO:0000313" key="12">
    <source>
        <dbReference type="Proteomes" id="UP001162060"/>
    </source>
</evidence>
<dbReference type="PANTHER" id="PTHR23061">
    <property type="entry name" value="DNA POLYMERASE 2 ALPHA 70 KDA SUBUNIT"/>
    <property type="match status" value="1"/>
</dbReference>
<evidence type="ECO:0000256" key="3">
    <source>
        <dbReference type="ARBA" id="ARBA00018596"/>
    </source>
</evidence>
<dbReference type="GO" id="GO:0006270">
    <property type="term" value="P:DNA replication initiation"/>
    <property type="evidence" value="ECO:0007669"/>
    <property type="project" value="TreeGrafter"/>
</dbReference>
<reference evidence="11" key="1">
    <citation type="submission" date="2024-01" db="EMBL/GenBank/DDBJ databases">
        <authorList>
            <person name="Webb A."/>
        </authorList>
    </citation>
    <scope>NUCLEOTIDE SEQUENCE</scope>
    <source>
        <strain evidence="11">Pm1</strain>
    </source>
</reference>
<feature type="domain" description="DNA polymerase alpha/delta/epsilon subunit B" evidence="8">
    <location>
        <begin position="346"/>
        <end position="565"/>
    </location>
</feature>
<dbReference type="GO" id="GO:0003677">
    <property type="term" value="F:DNA binding"/>
    <property type="evidence" value="ECO:0007669"/>
    <property type="project" value="InterPro"/>
</dbReference>
<evidence type="ECO:0000259" key="10">
    <source>
        <dbReference type="Pfam" id="PF22062"/>
    </source>
</evidence>
<evidence type="ECO:0000256" key="6">
    <source>
        <dbReference type="PIRNR" id="PIRNR018300"/>
    </source>
</evidence>
<protein>
    <recommendedName>
        <fullName evidence="3 6">DNA polymerase alpha subunit B</fullName>
    </recommendedName>
</protein>